<dbReference type="InterPro" id="IPR016977">
    <property type="entry name" value="ComGF"/>
</dbReference>
<dbReference type="InterPro" id="IPR012902">
    <property type="entry name" value="N_methyl_site"/>
</dbReference>
<dbReference type="GO" id="GO:0009986">
    <property type="term" value="C:cell surface"/>
    <property type="evidence" value="ECO:0007669"/>
    <property type="project" value="UniProtKB-SubCell"/>
</dbReference>
<dbReference type="KEGG" id="hli:HLI_19295"/>
<keyword evidence="2" id="KW-0178">Competence</keyword>
<keyword evidence="3" id="KW-0812">Transmembrane</keyword>
<dbReference type="OrthoDB" id="2361316at2"/>
<comment type="subcellular location">
    <subcellularLocation>
        <location evidence="1">Cell surface</location>
    </subcellularLocation>
</comment>
<dbReference type="AlphaFoldDB" id="A0A410MHN7"/>
<dbReference type="Pfam" id="PF15980">
    <property type="entry name" value="ComGF"/>
    <property type="match status" value="1"/>
</dbReference>
<dbReference type="Pfam" id="PF07963">
    <property type="entry name" value="N_methyl"/>
    <property type="match status" value="1"/>
</dbReference>
<organism evidence="4 5">
    <name type="scientific">Halobacillus litoralis</name>
    <dbReference type="NCBI Taxonomy" id="45668"/>
    <lineage>
        <taxon>Bacteria</taxon>
        <taxon>Bacillati</taxon>
        <taxon>Bacillota</taxon>
        <taxon>Bacilli</taxon>
        <taxon>Bacillales</taxon>
        <taxon>Bacillaceae</taxon>
        <taxon>Halobacillus</taxon>
    </lineage>
</organism>
<name>A0A410MHN7_9BACI</name>
<gene>
    <name evidence="4" type="ORF">HLI_19295</name>
</gene>
<accession>A0A410MHN7</accession>
<evidence type="ECO:0008006" key="6">
    <source>
        <dbReference type="Google" id="ProtNLM"/>
    </source>
</evidence>
<protein>
    <recommendedName>
        <fullName evidence="6">Competence protein ComG</fullName>
    </recommendedName>
</protein>
<proteinExistence type="predicted"/>
<sequence length="139" mass="16092">MRLMKNERGFTLSEVMISLTLTMIILSLSTPLLSLIHTKNFYYEEMAVQQLGAFIQEEINRSRNYSIYPDAITVIDKNHRNVLIEQYGVIIKRSVDGSGHESLLQDVQSFKIDTSPQTITMEVMMKSEKVYKRTIHLPH</sequence>
<evidence type="ECO:0000313" key="5">
    <source>
        <dbReference type="Proteomes" id="UP000287756"/>
    </source>
</evidence>
<feature type="transmembrane region" description="Helical" evidence="3">
    <location>
        <begin position="15"/>
        <end position="36"/>
    </location>
</feature>
<keyword evidence="3" id="KW-0472">Membrane</keyword>
<evidence type="ECO:0000256" key="3">
    <source>
        <dbReference type="SAM" id="Phobius"/>
    </source>
</evidence>
<dbReference type="Proteomes" id="UP000287756">
    <property type="component" value="Chromosome"/>
</dbReference>
<dbReference type="RefSeq" id="WP_128526469.1">
    <property type="nucleotide sequence ID" value="NZ_CP026118.1"/>
</dbReference>
<dbReference type="EMBL" id="CP026118">
    <property type="protein sequence ID" value="QAS54203.1"/>
    <property type="molecule type" value="Genomic_DNA"/>
</dbReference>
<dbReference type="GO" id="GO:0030420">
    <property type="term" value="P:establishment of competence for transformation"/>
    <property type="evidence" value="ECO:0007669"/>
    <property type="project" value="UniProtKB-KW"/>
</dbReference>
<evidence type="ECO:0000256" key="1">
    <source>
        <dbReference type="ARBA" id="ARBA00004241"/>
    </source>
</evidence>
<keyword evidence="3" id="KW-1133">Transmembrane helix</keyword>
<reference evidence="4 5" key="1">
    <citation type="submission" date="2018-01" db="EMBL/GenBank/DDBJ databases">
        <title>The whole genome sequencing and assembly of Halobacillus litoralis ERB031 strain.</title>
        <authorList>
            <person name="Lee S.-J."/>
            <person name="Park M.-K."/>
            <person name="Kim J.-Y."/>
            <person name="Lee Y.-J."/>
            <person name="Yi H."/>
            <person name="Bahn Y.-S."/>
            <person name="Kim J.F."/>
            <person name="Lee D.-W."/>
        </authorList>
    </citation>
    <scope>NUCLEOTIDE SEQUENCE [LARGE SCALE GENOMIC DNA]</scope>
    <source>
        <strain evidence="4 5">ERB 031</strain>
    </source>
</reference>
<evidence type="ECO:0000256" key="2">
    <source>
        <dbReference type="ARBA" id="ARBA00023287"/>
    </source>
</evidence>
<evidence type="ECO:0000313" key="4">
    <source>
        <dbReference type="EMBL" id="QAS54203.1"/>
    </source>
</evidence>